<dbReference type="AlphaFoldDB" id="A0A1F5UV42"/>
<dbReference type="Pfam" id="PF05048">
    <property type="entry name" value="NosD"/>
    <property type="match status" value="1"/>
</dbReference>
<dbReference type="InterPro" id="IPR012334">
    <property type="entry name" value="Pectin_lyas_fold"/>
</dbReference>
<dbReference type="SUPFAM" id="SSF51126">
    <property type="entry name" value="Pectin lyase-like"/>
    <property type="match status" value="1"/>
</dbReference>
<feature type="domain" description="Periplasmic copper-binding protein NosD beta helix" evidence="1">
    <location>
        <begin position="153"/>
        <end position="324"/>
    </location>
</feature>
<organism evidence="2 3">
    <name type="scientific">Fraserbacteria sp. (strain RBG_16_55_9)</name>
    <dbReference type="NCBI Taxonomy" id="1817864"/>
    <lineage>
        <taxon>Bacteria</taxon>
        <taxon>Candidatus Fraseribacteriota</taxon>
    </lineage>
</organism>
<evidence type="ECO:0000313" key="3">
    <source>
        <dbReference type="Proteomes" id="UP000179157"/>
    </source>
</evidence>
<dbReference type="InterPro" id="IPR007742">
    <property type="entry name" value="NosD_dom"/>
</dbReference>
<evidence type="ECO:0000313" key="2">
    <source>
        <dbReference type="EMBL" id="OGF55010.1"/>
    </source>
</evidence>
<gene>
    <name evidence="2" type="ORF">A2Z21_07720</name>
</gene>
<evidence type="ECO:0000259" key="1">
    <source>
        <dbReference type="Pfam" id="PF05048"/>
    </source>
</evidence>
<name>A0A1F5UV42_FRAXR</name>
<sequence>MQGWPFLRYVTLLGSLVIWMLLPAWGQDIPTLQELHFVESLIDLTVCPEGPPTCQFRTIQDAVVAAPSTQWIPPLWQEPARLPRVLIPSGTYQENVLIVGKSIWLQAEEPGQVRLIADPSQSTPTLLAVGVISKDLAQMLLVVEGLEIQASFWGDGIQLLGTLYGLLYQTTVSGGRAGVAALGTSGSLILTNVTLRYNEIGLQLDRNEPDLAEGGTSLGTAAVVISQSTIEENNTGIALNETRTEIQSSRVQHNRYYGLVSYEATMKLTDSTILENTVGLFISGGQVDLVENLIEENDIGVFIVDRGTSSPGKFTLLGNSIAHNHEEGILLLMPSSFPANNETPVLPEVHLLENIVWANRYGLAIPFFDPEQMGTATLECAGNVVRENFDGDYATWDIERFDAILQPSDALKTRCEGTS</sequence>
<comment type="caution">
    <text evidence="2">The sequence shown here is derived from an EMBL/GenBank/DDBJ whole genome shotgun (WGS) entry which is preliminary data.</text>
</comment>
<dbReference type="InterPro" id="IPR011050">
    <property type="entry name" value="Pectin_lyase_fold/virulence"/>
</dbReference>
<dbReference type="Proteomes" id="UP000179157">
    <property type="component" value="Unassembled WGS sequence"/>
</dbReference>
<reference evidence="2 3" key="1">
    <citation type="journal article" date="2016" name="Nat. Commun.">
        <title>Thousands of microbial genomes shed light on interconnected biogeochemical processes in an aquifer system.</title>
        <authorList>
            <person name="Anantharaman K."/>
            <person name="Brown C.T."/>
            <person name="Hug L.A."/>
            <person name="Sharon I."/>
            <person name="Castelle C.J."/>
            <person name="Probst A.J."/>
            <person name="Thomas B.C."/>
            <person name="Singh A."/>
            <person name="Wilkins M.J."/>
            <person name="Karaoz U."/>
            <person name="Brodie E.L."/>
            <person name="Williams K.H."/>
            <person name="Hubbard S.S."/>
            <person name="Banfield J.F."/>
        </authorList>
    </citation>
    <scope>NUCLEOTIDE SEQUENCE [LARGE SCALE GENOMIC DNA]</scope>
    <source>
        <strain evidence="3">RBG_16_55_9</strain>
    </source>
</reference>
<proteinExistence type="predicted"/>
<accession>A0A1F5UV42</accession>
<dbReference type="EMBL" id="MFGX01000065">
    <property type="protein sequence ID" value="OGF55010.1"/>
    <property type="molecule type" value="Genomic_DNA"/>
</dbReference>
<dbReference type="Gene3D" id="2.160.20.10">
    <property type="entry name" value="Single-stranded right-handed beta-helix, Pectin lyase-like"/>
    <property type="match status" value="1"/>
</dbReference>
<protein>
    <recommendedName>
        <fullName evidence="1">Periplasmic copper-binding protein NosD beta helix domain-containing protein</fullName>
    </recommendedName>
</protein>